<gene>
    <name evidence="1" type="ORF">M378DRAFT_591954</name>
</gene>
<organism evidence="1 2">
    <name type="scientific">Amanita muscaria (strain Koide BX008)</name>
    <dbReference type="NCBI Taxonomy" id="946122"/>
    <lineage>
        <taxon>Eukaryota</taxon>
        <taxon>Fungi</taxon>
        <taxon>Dikarya</taxon>
        <taxon>Basidiomycota</taxon>
        <taxon>Agaricomycotina</taxon>
        <taxon>Agaricomycetes</taxon>
        <taxon>Agaricomycetidae</taxon>
        <taxon>Agaricales</taxon>
        <taxon>Pluteineae</taxon>
        <taxon>Amanitaceae</taxon>
        <taxon>Amanita</taxon>
    </lineage>
</organism>
<dbReference type="HOGENOM" id="CLU_2512171_0_0_1"/>
<evidence type="ECO:0000313" key="2">
    <source>
        <dbReference type="Proteomes" id="UP000054549"/>
    </source>
</evidence>
<dbReference type="InParanoid" id="A0A0C2W315"/>
<sequence>MQITLSSSRVKCQVRLRHWPLGHLRSQRSAPLTAAVESEMIHYLLHVIDASTRACSFSFTTNDTLLMHNDIGIPAALSIDVSLPQ</sequence>
<name>A0A0C2W315_AMAMK</name>
<protein>
    <submittedName>
        <fullName evidence="1">Uncharacterized protein</fullName>
    </submittedName>
</protein>
<reference evidence="1 2" key="1">
    <citation type="submission" date="2014-04" db="EMBL/GenBank/DDBJ databases">
        <title>Evolutionary Origins and Diversification of the Mycorrhizal Mutualists.</title>
        <authorList>
            <consortium name="DOE Joint Genome Institute"/>
            <consortium name="Mycorrhizal Genomics Consortium"/>
            <person name="Kohler A."/>
            <person name="Kuo A."/>
            <person name="Nagy L.G."/>
            <person name="Floudas D."/>
            <person name="Copeland A."/>
            <person name="Barry K.W."/>
            <person name="Cichocki N."/>
            <person name="Veneault-Fourrey C."/>
            <person name="LaButti K."/>
            <person name="Lindquist E.A."/>
            <person name="Lipzen A."/>
            <person name="Lundell T."/>
            <person name="Morin E."/>
            <person name="Murat C."/>
            <person name="Riley R."/>
            <person name="Ohm R."/>
            <person name="Sun H."/>
            <person name="Tunlid A."/>
            <person name="Henrissat B."/>
            <person name="Grigoriev I.V."/>
            <person name="Hibbett D.S."/>
            <person name="Martin F."/>
        </authorList>
    </citation>
    <scope>NUCLEOTIDE SEQUENCE [LARGE SCALE GENOMIC DNA]</scope>
    <source>
        <strain evidence="1 2">Koide BX008</strain>
    </source>
</reference>
<dbReference type="EMBL" id="KN818510">
    <property type="protein sequence ID" value="KIL55482.1"/>
    <property type="molecule type" value="Genomic_DNA"/>
</dbReference>
<proteinExistence type="predicted"/>
<accession>A0A0C2W315</accession>
<dbReference type="AlphaFoldDB" id="A0A0C2W315"/>
<dbReference type="Proteomes" id="UP000054549">
    <property type="component" value="Unassembled WGS sequence"/>
</dbReference>
<evidence type="ECO:0000313" key="1">
    <source>
        <dbReference type="EMBL" id="KIL55482.1"/>
    </source>
</evidence>
<keyword evidence="2" id="KW-1185">Reference proteome</keyword>